<proteinExistence type="predicted"/>
<feature type="transmembrane region" description="Helical" evidence="1">
    <location>
        <begin position="56"/>
        <end position="71"/>
    </location>
</feature>
<evidence type="ECO:0000313" key="3">
    <source>
        <dbReference type="Proteomes" id="UP000824120"/>
    </source>
</evidence>
<sequence length="72" mass="8019">MCYKGSLGAVCIGDPPIDLLHRLSALAFNIFAAQHIGTLGEVKAFRRLAEYIRRSLGLRFFVFSAVLFLFAK</sequence>
<keyword evidence="1" id="KW-0472">Membrane</keyword>
<name>A0A9J5W9T1_SOLCO</name>
<keyword evidence="1" id="KW-1133">Transmembrane helix</keyword>
<keyword evidence="1" id="KW-0812">Transmembrane</keyword>
<organism evidence="2 3">
    <name type="scientific">Solanum commersonii</name>
    <name type="common">Commerson's wild potato</name>
    <name type="synonym">Commerson's nightshade</name>
    <dbReference type="NCBI Taxonomy" id="4109"/>
    <lineage>
        <taxon>Eukaryota</taxon>
        <taxon>Viridiplantae</taxon>
        <taxon>Streptophyta</taxon>
        <taxon>Embryophyta</taxon>
        <taxon>Tracheophyta</taxon>
        <taxon>Spermatophyta</taxon>
        <taxon>Magnoliopsida</taxon>
        <taxon>eudicotyledons</taxon>
        <taxon>Gunneridae</taxon>
        <taxon>Pentapetalae</taxon>
        <taxon>asterids</taxon>
        <taxon>lamiids</taxon>
        <taxon>Solanales</taxon>
        <taxon>Solanaceae</taxon>
        <taxon>Solanoideae</taxon>
        <taxon>Solaneae</taxon>
        <taxon>Solanum</taxon>
    </lineage>
</organism>
<keyword evidence="3" id="KW-1185">Reference proteome</keyword>
<accession>A0A9J5W9T1</accession>
<evidence type="ECO:0000256" key="1">
    <source>
        <dbReference type="SAM" id="Phobius"/>
    </source>
</evidence>
<evidence type="ECO:0000313" key="2">
    <source>
        <dbReference type="EMBL" id="KAG5571872.1"/>
    </source>
</evidence>
<dbReference type="Proteomes" id="UP000824120">
    <property type="component" value="Chromosome 12"/>
</dbReference>
<dbReference type="EMBL" id="JACXVP010000012">
    <property type="protein sequence ID" value="KAG5571872.1"/>
    <property type="molecule type" value="Genomic_DNA"/>
</dbReference>
<reference evidence="2 3" key="1">
    <citation type="submission" date="2020-09" db="EMBL/GenBank/DDBJ databases">
        <title>De no assembly of potato wild relative species, Solanum commersonii.</title>
        <authorList>
            <person name="Cho K."/>
        </authorList>
    </citation>
    <scope>NUCLEOTIDE SEQUENCE [LARGE SCALE GENOMIC DNA]</scope>
    <source>
        <strain evidence="2">LZ3.2</strain>
        <tissue evidence="2">Leaf</tissue>
    </source>
</reference>
<gene>
    <name evidence="2" type="ORF">H5410_061638</name>
</gene>
<protein>
    <submittedName>
        <fullName evidence="2">Uncharacterized protein</fullName>
    </submittedName>
</protein>
<comment type="caution">
    <text evidence="2">The sequence shown here is derived from an EMBL/GenBank/DDBJ whole genome shotgun (WGS) entry which is preliminary data.</text>
</comment>
<dbReference type="AlphaFoldDB" id="A0A9J5W9T1"/>